<accession>A0A371G2L8</accession>
<evidence type="ECO:0000313" key="1">
    <source>
        <dbReference type="EMBL" id="RDX84800.1"/>
    </source>
</evidence>
<reference evidence="1" key="1">
    <citation type="submission" date="2018-05" db="EMBL/GenBank/DDBJ databases">
        <title>Draft genome of Mucuna pruriens seed.</title>
        <authorList>
            <person name="Nnadi N.E."/>
            <person name="Vos R."/>
            <person name="Hasami M.H."/>
            <person name="Devisetty U.K."/>
            <person name="Aguiy J.C."/>
        </authorList>
    </citation>
    <scope>NUCLEOTIDE SEQUENCE [LARGE SCALE GENOMIC DNA]</scope>
    <source>
        <strain evidence="1">JCA_2017</strain>
    </source>
</reference>
<feature type="non-terminal residue" evidence="1">
    <location>
        <position position="1"/>
    </location>
</feature>
<dbReference type="PANTHER" id="PTHR48475:SF1">
    <property type="entry name" value="RNASE H TYPE-1 DOMAIN-CONTAINING PROTEIN"/>
    <property type="match status" value="1"/>
</dbReference>
<dbReference type="AlphaFoldDB" id="A0A371G2L8"/>
<dbReference type="Proteomes" id="UP000257109">
    <property type="component" value="Unassembled WGS sequence"/>
</dbReference>
<name>A0A371G2L8_MUCPR</name>
<keyword evidence="2" id="KW-1185">Reference proteome</keyword>
<proteinExistence type="predicted"/>
<dbReference type="OrthoDB" id="2016337at2759"/>
<dbReference type="EMBL" id="QJKJ01006950">
    <property type="protein sequence ID" value="RDX84800.1"/>
    <property type="molecule type" value="Genomic_DNA"/>
</dbReference>
<gene>
    <name evidence="1" type="ORF">CR513_34110</name>
</gene>
<sequence length="61" mass="7144">MTIHYHGIKEYLREGVYPQATTENDKRTLKRLVVGFFLSGVILYKRSTDLTLIHCMDDREA</sequence>
<comment type="caution">
    <text evidence="1">The sequence shown here is derived from an EMBL/GenBank/DDBJ whole genome shotgun (WGS) entry which is preliminary data.</text>
</comment>
<evidence type="ECO:0000313" key="2">
    <source>
        <dbReference type="Proteomes" id="UP000257109"/>
    </source>
</evidence>
<organism evidence="1 2">
    <name type="scientific">Mucuna pruriens</name>
    <name type="common">Velvet bean</name>
    <name type="synonym">Dolichos pruriens</name>
    <dbReference type="NCBI Taxonomy" id="157652"/>
    <lineage>
        <taxon>Eukaryota</taxon>
        <taxon>Viridiplantae</taxon>
        <taxon>Streptophyta</taxon>
        <taxon>Embryophyta</taxon>
        <taxon>Tracheophyta</taxon>
        <taxon>Spermatophyta</taxon>
        <taxon>Magnoliopsida</taxon>
        <taxon>eudicotyledons</taxon>
        <taxon>Gunneridae</taxon>
        <taxon>Pentapetalae</taxon>
        <taxon>rosids</taxon>
        <taxon>fabids</taxon>
        <taxon>Fabales</taxon>
        <taxon>Fabaceae</taxon>
        <taxon>Papilionoideae</taxon>
        <taxon>50 kb inversion clade</taxon>
        <taxon>NPAAA clade</taxon>
        <taxon>indigoferoid/millettioid clade</taxon>
        <taxon>Phaseoleae</taxon>
        <taxon>Mucuna</taxon>
    </lineage>
</organism>
<protein>
    <submittedName>
        <fullName evidence="1">Uncharacterized protein</fullName>
    </submittedName>
</protein>
<dbReference type="PANTHER" id="PTHR48475">
    <property type="entry name" value="RIBONUCLEASE H"/>
    <property type="match status" value="1"/>
</dbReference>